<feature type="transmembrane region" description="Helical" evidence="2">
    <location>
        <begin position="321"/>
        <end position="339"/>
    </location>
</feature>
<feature type="compositionally biased region" description="Gly residues" evidence="1">
    <location>
        <begin position="247"/>
        <end position="262"/>
    </location>
</feature>
<keyword evidence="5" id="KW-1185">Reference proteome</keyword>
<name>A0A9W8WYS3_9PLEO</name>
<keyword evidence="2" id="KW-0812">Transmembrane</keyword>
<reference evidence="4" key="1">
    <citation type="submission" date="2022-10" db="EMBL/GenBank/DDBJ databases">
        <title>Tapping the CABI collections for fungal endophytes: first genome assemblies for Collariella, Neodidymelliopsis, Ascochyta clinopodiicola, Didymella pomorum, Didymosphaeria variabile, Neocosmospora piperis and Neocucurbitaria cava.</title>
        <authorList>
            <person name="Hill R."/>
        </authorList>
    </citation>
    <scope>NUCLEOTIDE SEQUENCE</scope>
    <source>
        <strain evidence="4">IMI 360193</strain>
    </source>
</reference>
<evidence type="ECO:0000256" key="1">
    <source>
        <dbReference type="SAM" id="MobiDB-lite"/>
    </source>
</evidence>
<dbReference type="Proteomes" id="UP001140562">
    <property type="component" value="Unassembled WGS sequence"/>
</dbReference>
<dbReference type="EMBL" id="JAPEUV010000049">
    <property type="protein sequence ID" value="KAJ4336440.1"/>
    <property type="molecule type" value="Genomic_DNA"/>
</dbReference>
<keyword evidence="3" id="KW-0732">Signal</keyword>
<feature type="compositionally biased region" description="Low complexity" evidence="1">
    <location>
        <begin position="555"/>
        <end position="575"/>
    </location>
</feature>
<dbReference type="OrthoDB" id="3795566at2759"/>
<feature type="signal peptide" evidence="3">
    <location>
        <begin position="1"/>
        <end position="18"/>
    </location>
</feature>
<evidence type="ECO:0000256" key="2">
    <source>
        <dbReference type="SAM" id="Phobius"/>
    </source>
</evidence>
<evidence type="ECO:0000256" key="3">
    <source>
        <dbReference type="SAM" id="SignalP"/>
    </source>
</evidence>
<feature type="compositionally biased region" description="Low complexity" evidence="1">
    <location>
        <begin position="488"/>
        <end position="507"/>
    </location>
</feature>
<feature type="compositionally biased region" description="Basic and acidic residues" evidence="1">
    <location>
        <begin position="539"/>
        <end position="554"/>
    </location>
</feature>
<feature type="chain" id="PRO_5040993820" evidence="3">
    <location>
        <begin position="19"/>
        <end position="584"/>
    </location>
</feature>
<feature type="transmembrane region" description="Helical" evidence="2">
    <location>
        <begin position="286"/>
        <end position="309"/>
    </location>
</feature>
<keyword evidence="2" id="KW-0472">Membrane</keyword>
<feature type="compositionally biased region" description="Low complexity" evidence="1">
    <location>
        <begin position="456"/>
        <end position="474"/>
    </location>
</feature>
<accession>A0A9W8WYS3</accession>
<organism evidence="4 5">
    <name type="scientific">Didymella glomerata</name>
    <dbReference type="NCBI Taxonomy" id="749621"/>
    <lineage>
        <taxon>Eukaryota</taxon>
        <taxon>Fungi</taxon>
        <taxon>Dikarya</taxon>
        <taxon>Ascomycota</taxon>
        <taxon>Pezizomycotina</taxon>
        <taxon>Dothideomycetes</taxon>
        <taxon>Pleosporomycetidae</taxon>
        <taxon>Pleosporales</taxon>
        <taxon>Pleosporineae</taxon>
        <taxon>Didymellaceae</taxon>
        <taxon>Didymella</taxon>
    </lineage>
</organism>
<evidence type="ECO:0000313" key="5">
    <source>
        <dbReference type="Proteomes" id="UP001140562"/>
    </source>
</evidence>
<comment type="caution">
    <text evidence="4">The sequence shown here is derived from an EMBL/GenBank/DDBJ whole genome shotgun (WGS) entry which is preliminary data.</text>
</comment>
<protein>
    <submittedName>
        <fullName evidence="4">Uncharacterized protein</fullName>
    </submittedName>
</protein>
<gene>
    <name evidence="4" type="ORF">N0V87_005456</name>
</gene>
<feature type="region of interest" description="Disordered" evidence="1">
    <location>
        <begin position="456"/>
        <end position="584"/>
    </location>
</feature>
<keyword evidence="2" id="KW-1133">Transmembrane helix</keyword>
<sequence>MALKYALAALAVGAGVNAQTTDDSSNFYSLTDDYYGNTRTSTRTSMFWTATIRYMPYVSEEPYTYTYTYPSPSTSTTTYKYTDVATIKPTVTPTVTPTSTYFTSYYYSNVAVVEEYYPTGAVAASDISTYDRYDDDYYSTGTVSTRTTYSSTEYYMPVTMTAPASCSTVFTVATQAEITDIPSIVAPQLKPTSTEVSISSGRSYDYEIQTWYLTEGAAPFTSTDDIYYSYYIASCTPPPARSTSGSRSGGGSNSGSGSGSGSSSGDDSWYDYRMCYFSGCTSVKTWIIVLATVLPGIFLLGFLESWFWYTRLMKGKSAMRGGTVCWILLSLWVLCFTRMQDARSKEDQKVLQQQWKDMPAGKKFKNWSWGFRRRYPVPILGQFSRQTVGIVPEGQPLHPAMAQAPAGQVFYYGPPPGAPGWQQGPNGGAPGYPMPQGYPQQGGYYAANMPKDGVVVGSQSVSGTATPSQGTATPPQAPQPTYHPPTSPAVNVQLPPLPQQAPLSVPAAAPPAPAPSSAPQASAPSAPAPAPPANVSEAPAEHTREAPTAEEAPKTETAPAAATTQPQPAHPAPAKSETNDDLYK</sequence>
<evidence type="ECO:0000313" key="4">
    <source>
        <dbReference type="EMBL" id="KAJ4336440.1"/>
    </source>
</evidence>
<feature type="region of interest" description="Disordered" evidence="1">
    <location>
        <begin position="242"/>
        <end position="265"/>
    </location>
</feature>
<proteinExistence type="predicted"/>
<dbReference type="AlphaFoldDB" id="A0A9W8WYS3"/>
<feature type="compositionally biased region" description="Pro residues" evidence="1">
    <location>
        <begin position="475"/>
        <end position="487"/>
    </location>
</feature>